<keyword evidence="19" id="KW-1185">Reference proteome</keyword>
<feature type="active site" evidence="13">
    <location>
        <position position="130"/>
    </location>
</feature>
<keyword evidence="5 18" id="KW-0121">Carboxypeptidase</keyword>
<comment type="catalytic activity">
    <reaction evidence="12">
        <text>Preferential cleavage: (Ac)2-L-Lys-D-Ala-|-D-Ala. Also transpeptidation of peptidyl-alanyl moieties that are N-acyl substituents of D-alanine.</text>
        <dbReference type="EC" id="3.4.16.4"/>
    </reaction>
</comment>
<gene>
    <name evidence="18" type="primary">dacC</name>
    <name evidence="18" type="ORF">AQS8620_01167</name>
</gene>
<evidence type="ECO:0000256" key="7">
    <source>
        <dbReference type="ARBA" id="ARBA00022729"/>
    </source>
</evidence>
<dbReference type="GO" id="GO:0008360">
    <property type="term" value="P:regulation of cell shape"/>
    <property type="evidence" value="ECO:0007669"/>
    <property type="project" value="UniProtKB-KW"/>
</dbReference>
<dbReference type="InterPro" id="IPR018044">
    <property type="entry name" value="Peptidase_S11"/>
</dbReference>
<comment type="pathway">
    <text evidence="2">Cell wall biogenesis; peptidoglycan biosynthesis.</text>
</comment>
<sequence length="416" mass="44329">MFQPASLVAPLSARVMSRARRVAVGVMATLAIASGAQAFEAQARAAWVYDLTTQTVLLEKDADTPFPPASMSKLMTVNMLFEALRDSRVSLDTRFNVSTRAKEMGGSTMFLNEQDRPTVEELIQGIVVLSGNDACVVVAEGLAGSEDAFARLMNERAPAIGLTHSTFANASGWPNPNQRMSMRDLGTLATRLITEFPEYYGYFGQRMYEFDGRAPANVNNRNPLLRLGIGADGLKTGHTQEAGYGLVGSAMQGTRRIVFVISGLNSEAERAQEAEAIVNWAFRQFTQKTVATQGTRLATASVWMGDKQQIGLVAGDDLSVLVPALEGREIDGEVVMQSPLVAPIMAGDTVAELVVPRAGLPDARLPLVSDTSVARGGFIPRLRTAATVLAGKFASEVGLGQSADDAAAQDAATVTN</sequence>
<dbReference type="InterPro" id="IPR012338">
    <property type="entry name" value="Beta-lactam/transpept-like"/>
</dbReference>
<dbReference type="GO" id="GO:0006508">
    <property type="term" value="P:proteolysis"/>
    <property type="evidence" value="ECO:0007669"/>
    <property type="project" value="UniProtKB-KW"/>
</dbReference>
<feature type="binding site" evidence="14">
    <location>
        <position position="235"/>
    </location>
    <ligand>
        <name>substrate</name>
    </ligand>
</feature>
<dbReference type="EMBL" id="FWFS01000004">
    <property type="protein sequence ID" value="SLN34782.1"/>
    <property type="molecule type" value="Genomic_DNA"/>
</dbReference>
<dbReference type="Gene3D" id="2.60.410.10">
    <property type="entry name" value="D-Ala-D-Ala carboxypeptidase, C-terminal domain"/>
    <property type="match status" value="1"/>
</dbReference>
<feature type="chain" id="PRO_5013096849" description="serine-type D-Ala-D-Ala carboxypeptidase" evidence="16">
    <location>
        <begin position="39"/>
        <end position="416"/>
    </location>
</feature>
<dbReference type="EC" id="3.4.16.4" evidence="4"/>
<feature type="domain" description="Peptidase S11 D-Ala-D-Ala carboxypeptidase A C-terminal" evidence="17">
    <location>
        <begin position="285"/>
        <end position="375"/>
    </location>
</feature>
<dbReference type="InterPro" id="IPR012907">
    <property type="entry name" value="Peptidase_S11_C"/>
</dbReference>
<dbReference type="GO" id="GO:0071555">
    <property type="term" value="P:cell wall organization"/>
    <property type="evidence" value="ECO:0007669"/>
    <property type="project" value="UniProtKB-KW"/>
</dbReference>
<dbReference type="InterPro" id="IPR015956">
    <property type="entry name" value="Peniciliin-bd_prot_C_sf"/>
</dbReference>
<dbReference type="UniPathway" id="UPA00219"/>
<comment type="function">
    <text evidence="1">Removes C-terminal D-alanyl residues from sugar-peptide cell wall precursors.</text>
</comment>
<dbReference type="RefSeq" id="WP_370737882.1">
    <property type="nucleotide sequence ID" value="NZ_FWFS01000004.1"/>
</dbReference>
<evidence type="ECO:0000256" key="4">
    <source>
        <dbReference type="ARBA" id="ARBA00012448"/>
    </source>
</evidence>
<evidence type="ECO:0000313" key="18">
    <source>
        <dbReference type="EMBL" id="SLN34782.1"/>
    </source>
</evidence>
<feature type="signal peptide" evidence="16">
    <location>
        <begin position="1"/>
        <end position="38"/>
    </location>
</feature>
<dbReference type="PANTHER" id="PTHR21581">
    <property type="entry name" value="D-ALANYL-D-ALANINE CARBOXYPEPTIDASE"/>
    <property type="match status" value="1"/>
</dbReference>
<dbReference type="PRINTS" id="PR00725">
    <property type="entry name" value="DADACBPTASE1"/>
</dbReference>
<accession>A0A1Y5S9D9</accession>
<keyword evidence="7 16" id="KW-0732">Signal</keyword>
<evidence type="ECO:0000256" key="13">
    <source>
        <dbReference type="PIRSR" id="PIRSR618044-1"/>
    </source>
</evidence>
<protein>
    <recommendedName>
        <fullName evidence="4">serine-type D-Ala-D-Ala carboxypeptidase</fullName>
        <ecNumber evidence="4">3.4.16.4</ecNumber>
    </recommendedName>
</protein>
<dbReference type="GO" id="GO:0009002">
    <property type="term" value="F:serine-type D-Ala-D-Ala carboxypeptidase activity"/>
    <property type="evidence" value="ECO:0007669"/>
    <property type="project" value="UniProtKB-EC"/>
</dbReference>
<evidence type="ECO:0000256" key="5">
    <source>
        <dbReference type="ARBA" id="ARBA00022645"/>
    </source>
</evidence>
<evidence type="ECO:0000256" key="15">
    <source>
        <dbReference type="RuleBase" id="RU004016"/>
    </source>
</evidence>
<evidence type="ECO:0000256" key="12">
    <source>
        <dbReference type="ARBA" id="ARBA00034000"/>
    </source>
</evidence>
<evidence type="ECO:0000256" key="2">
    <source>
        <dbReference type="ARBA" id="ARBA00004752"/>
    </source>
</evidence>
<feature type="active site" description="Proton acceptor" evidence="13">
    <location>
        <position position="73"/>
    </location>
</feature>
<keyword evidence="10" id="KW-0573">Peptidoglycan synthesis</keyword>
<name>A0A1Y5S9D9_9RHOB</name>
<dbReference type="SMART" id="SM00936">
    <property type="entry name" value="PBP5_C"/>
    <property type="match status" value="1"/>
</dbReference>
<feature type="active site" description="Acyl-ester intermediate" evidence="13">
    <location>
        <position position="70"/>
    </location>
</feature>
<dbReference type="GO" id="GO:0009252">
    <property type="term" value="P:peptidoglycan biosynthetic process"/>
    <property type="evidence" value="ECO:0007669"/>
    <property type="project" value="UniProtKB-UniPathway"/>
</dbReference>
<keyword evidence="11" id="KW-0961">Cell wall biogenesis/degradation</keyword>
<dbReference type="Pfam" id="PF07943">
    <property type="entry name" value="PBP5_C"/>
    <property type="match status" value="1"/>
</dbReference>
<dbReference type="InterPro" id="IPR037167">
    <property type="entry name" value="Peptidase_S11_C_sf"/>
</dbReference>
<evidence type="ECO:0000256" key="14">
    <source>
        <dbReference type="PIRSR" id="PIRSR618044-2"/>
    </source>
</evidence>
<evidence type="ECO:0000259" key="17">
    <source>
        <dbReference type="SMART" id="SM00936"/>
    </source>
</evidence>
<dbReference type="Proteomes" id="UP000193862">
    <property type="component" value="Unassembled WGS sequence"/>
</dbReference>
<evidence type="ECO:0000256" key="6">
    <source>
        <dbReference type="ARBA" id="ARBA00022670"/>
    </source>
</evidence>
<evidence type="ECO:0000256" key="11">
    <source>
        <dbReference type="ARBA" id="ARBA00023316"/>
    </source>
</evidence>
<dbReference type="Gene3D" id="3.40.710.10">
    <property type="entry name" value="DD-peptidase/beta-lactamase superfamily"/>
    <property type="match status" value="1"/>
</dbReference>
<evidence type="ECO:0000256" key="8">
    <source>
        <dbReference type="ARBA" id="ARBA00022801"/>
    </source>
</evidence>
<evidence type="ECO:0000313" key="19">
    <source>
        <dbReference type="Proteomes" id="UP000193862"/>
    </source>
</evidence>
<keyword evidence="9" id="KW-0133">Cell shape</keyword>
<dbReference type="SUPFAM" id="SSF56601">
    <property type="entry name" value="beta-lactamase/transpeptidase-like"/>
    <property type="match status" value="1"/>
</dbReference>
<proteinExistence type="inferred from homology"/>
<reference evidence="18 19" key="1">
    <citation type="submission" date="2017-03" db="EMBL/GenBank/DDBJ databases">
        <authorList>
            <person name="Afonso C.L."/>
            <person name="Miller P.J."/>
            <person name="Scott M.A."/>
            <person name="Spackman E."/>
            <person name="Goraichik I."/>
            <person name="Dimitrov K.M."/>
            <person name="Suarez D.L."/>
            <person name="Swayne D.E."/>
        </authorList>
    </citation>
    <scope>NUCLEOTIDE SEQUENCE [LARGE SCALE GENOMIC DNA]</scope>
    <source>
        <strain evidence="18 19">CECT 8620</strain>
    </source>
</reference>
<evidence type="ECO:0000256" key="16">
    <source>
        <dbReference type="SAM" id="SignalP"/>
    </source>
</evidence>
<evidence type="ECO:0000256" key="1">
    <source>
        <dbReference type="ARBA" id="ARBA00003217"/>
    </source>
</evidence>
<keyword evidence="6" id="KW-0645">Protease</keyword>
<dbReference type="PANTHER" id="PTHR21581:SF6">
    <property type="entry name" value="TRAFFICKING PROTEIN PARTICLE COMPLEX SUBUNIT 12"/>
    <property type="match status" value="1"/>
</dbReference>
<evidence type="ECO:0000256" key="3">
    <source>
        <dbReference type="ARBA" id="ARBA00007164"/>
    </source>
</evidence>
<comment type="similarity">
    <text evidence="3 15">Belongs to the peptidase S11 family.</text>
</comment>
<dbReference type="SUPFAM" id="SSF69189">
    <property type="entry name" value="Penicillin-binding protein associated domain"/>
    <property type="match status" value="1"/>
</dbReference>
<dbReference type="Pfam" id="PF00768">
    <property type="entry name" value="Peptidase_S11"/>
    <property type="match status" value="1"/>
</dbReference>
<dbReference type="InterPro" id="IPR001967">
    <property type="entry name" value="Peptidase_S11_N"/>
</dbReference>
<evidence type="ECO:0000256" key="9">
    <source>
        <dbReference type="ARBA" id="ARBA00022960"/>
    </source>
</evidence>
<dbReference type="AlphaFoldDB" id="A0A1Y5S9D9"/>
<keyword evidence="8 18" id="KW-0378">Hydrolase</keyword>
<organism evidence="18 19">
    <name type="scientific">Aquimixticola soesokkakensis</name>
    <dbReference type="NCBI Taxonomy" id="1519096"/>
    <lineage>
        <taxon>Bacteria</taxon>
        <taxon>Pseudomonadati</taxon>
        <taxon>Pseudomonadota</taxon>
        <taxon>Alphaproteobacteria</taxon>
        <taxon>Rhodobacterales</taxon>
        <taxon>Paracoccaceae</taxon>
        <taxon>Aquimixticola</taxon>
    </lineage>
</organism>
<evidence type="ECO:0000256" key="10">
    <source>
        <dbReference type="ARBA" id="ARBA00022984"/>
    </source>
</evidence>